<reference evidence="7" key="1">
    <citation type="submission" date="2021-05" db="EMBL/GenBank/DDBJ databases">
        <title>Novel Bacillus species.</title>
        <authorList>
            <person name="Liu G."/>
        </authorList>
    </citation>
    <scope>NUCLEOTIDE SEQUENCE</scope>
    <source>
        <strain evidence="7">FJAT-50051</strain>
    </source>
</reference>
<dbReference type="EMBL" id="JAGYPE010000008">
    <property type="protein sequence ID" value="MBS4187276.1"/>
    <property type="molecule type" value="Genomic_DNA"/>
</dbReference>
<keyword evidence="3" id="KW-0288">FMN</keyword>
<feature type="binding site" evidence="3">
    <location>
        <begin position="499"/>
        <end position="502"/>
    </location>
    <ligand>
        <name>CTP</name>
        <dbReference type="ChEBI" id="CHEBI:37563"/>
    </ligand>
</feature>
<feature type="binding site" evidence="3">
    <location>
        <position position="518"/>
    </location>
    <ligand>
        <name>CTP</name>
        <dbReference type="ChEBI" id="CHEBI:37563"/>
    </ligand>
</feature>
<feature type="region of interest" description="Disordered" evidence="4">
    <location>
        <begin position="1"/>
        <end position="63"/>
    </location>
</feature>
<comment type="function">
    <text evidence="3">Catalyzes two sequential steps in the biosynthesis of coenzyme A. In the first step cysteine is conjugated to 4'-phosphopantothenate to form 4-phosphopantothenoylcysteine. In the second step the latter compound is decarboxylated to form 4'-phosphopantotheine.</text>
</comment>
<dbReference type="InterPro" id="IPR036551">
    <property type="entry name" value="Flavin_trans-like"/>
</dbReference>
<comment type="catalytic activity">
    <reaction evidence="3">
        <text>N-[(R)-4-phosphopantothenoyl]-L-cysteine + H(+) = (R)-4'-phosphopantetheine + CO2</text>
        <dbReference type="Rhea" id="RHEA:16793"/>
        <dbReference type="ChEBI" id="CHEBI:15378"/>
        <dbReference type="ChEBI" id="CHEBI:16526"/>
        <dbReference type="ChEBI" id="CHEBI:59458"/>
        <dbReference type="ChEBI" id="CHEBI:61723"/>
        <dbReference type="EC" id="4.1.1.36"/>
    </reaction>
</comment>
<dbReference type="Gene3D" id="3.40.50.1950">
    <property type="entry name" value="Flavin prenyltransferase-like"/>
    <property type="match status" value="1"/>
</dbReference>
<feature type="binding site" evidence="3">
    <location>
        <position position="540"/>
    </location>
    <ligand>
        <name>CTP</name>
        <dbReference type="ChEBI" id="CHEBI:37563"/>
    </ligand>
</feature>
<feature type="domain" description="DNA/pantothenate metabolism flavoprotein C-terminal" evidence="6">
    <location>
        <begin position="376"/>
        <end position="593"/>
    </location>
</feature>
<feature type="domain" description="Flavoprotein" evidence="5">
    <location>
        <begin position="178"/>
        <end position="347"/>
    </location>
</feature>
<dbReference type="GO" id="GO:0015941">
    <property type="term" value="P:pantothenate catabolic process"/>
    <property type="evidence" value="ECO:0007669"/>
    <property type="project" value="InterPro"/>
</dbReference>
<sequence length="596" mass="61229">MRDHVHARPELGGPDGLAVPGGHARTLGGGAHQVERPRVRHGAVVPGQDPVGHDVERHDPAGRPRAVPARHVLAPVEDDRESGCVRRRQPGASGRPVADAPDVRRAVRPPCRRRIPRAVGGLVAEGQDGDGPRGPGVDADDDGAHGSILARAGSVTGVNAAAPERGTVPNAAAQDRLTVIVGITGGIAAYKAVGVVRDLVKRGHDVHVVPTEGALRFVGLPTLEALSRNPVTTSVWDDVAEVRHVALGRRADLVVVAPATADALARMAAGLAGDLLGTTLLATEAPVVVAPAMHPQMWEHPATRQNVATLRSRGVHVVGPVVGALTGDDAGIGRMSEPEDIVEVALAVLAPAPGAGRADGAEPRLQAGARGEQGDLAGVRVVVSAGGTREPFDPVRFVGNRSSGRQGVAIAADAARRGADVTLVAANVDAGLTSGLDATIVSVGSATELAEAVHAAAADADVVVMTAAVADYRPAEVLTEKLKKDAQGETMTLELVRNPDVLADLVAARRPGQIVVGFAAETEPDRDARIELGRAKIARKPADLLVVNHVGWSEGFEREENAIEVLVPGGEVVRETSGSKADVAAAVLDLVATALT</sequence>
<name>A0A942T959_9BACI</name>
<keyword evidence="2 3" id="KW-0456">Lyase</keyword>
<keyword evidence="3" id="KW-0460">Magnesium</keyword>
<evidence type="ECO:0000259" key="6">
    <source>
        <dbReference type="Pfam" id="PF04127"/>
    </source>
</evidence>
<evidence type="ECO:0000256" key="2">
    <source>
        <dbReference type="ARBA" id="ARBA00023239"/>
    </source>
</evidence>
<dbReference type="InterPro" id="IPR005252">
    <property type="entry name" value="CoaBC"/>
</dbReference>
<dbReference type="SUPFAM" id="SSF102645">
    <property type="entry name" value="CoaB-like"/>
    <property type="match status" value="1"/>
</dbReference>
<feature type="binding site" evidence="3">
    <location>
        <position position="471"/>
    </location>
    <ligand>
        <name>CTP</name>
        <dbReference type="ChEBI" id="CHEBI:37563"/>
    </ligand>
</feature>
<organism evidence="7">
    <name type="scientific">Neobacillus citreus</name>
    <dbReference type="NCBI Taxonomy" id="2833578"/>
    <lineage>
        <taxon>Bacteria</taxon>
        <taxon>Bacillati</taxon>
        <taxon>Bacillota</taxon>
        <taxon>Bacilli</taxon>
        <taxon>Bacillales</taxon>
        <taxon>Bacillaceae</taxon>
        <taxon>Neobacillus</taxon>
    </lineage>
</organism>
<dbReference type="Pfam" id="PF02441">
    <property type="entry name" value="Flavoprotein"/>
    <property type="match status" value="1"/>
</dbReference>
<dbReference type="InterPro" id="IPR003382">
    <property type="entry name" value="Flavoprotein"/>
</dbReference>
<feature type="binding site" evidence="3">
    <location>
        <position position="481"/>
    </location>
    <ligand>
        <name>CTP</name>
        <dbReference type="ChEBI" id="CHEBI:37563"/>
    </ligand>
</feature>
<feature type="region of interest" description="Phosphopantothenoylcysteine decarboxylase" evidence="3">
    <location>
        <begin position="1"/>
        <end position="380"/>
    </location>
</feature>
<keyword evidence="3" id="KW-0436">Ligase</keyword>
<feature type="region of interest" description="Phosphopantothenate--cysteine ligase" evidence="3">
    <location>
        <begin position="381"/>
        <end position="596"/>
    </location>
</feature>
<dbReference type="EC" id="6.3.2.5" evidence="3"/>
<evidence type="ECO:0000256" key="1">
    <source>
        <dbReference type="ARBA" id="ARBA00022793"/>
    </source>
</evidence>
<dbReference type="GO" id="GO:0015937">
    <property type="term" value="P:coenzyme A biosynthetic process"/>
    <property type="evidence" value="ECO:0007669"/>
    <property type="project" value="UniProtKB-UniRule"/>
</dbReference>
<protein>
    <recommendedName>
        <fullName evidence="3">Coenzyme A biosynthesis bifunctional protein CoaBC</fullName>
    </recommendedName>
    <alternativeName>
        <fullName evidence="3">DNA/pantothenate metabolism flavoprotein</fullName>
    </alternativeName>
    <alternativeName>
        <fullName evidence="3">Phosphopantothenoylcysteine synthetase/decarboxylase</fullName>
        <shortName evidence="3">PPCS-PPCDC</shortName>
    </alternativeName>
    <domain>
        <recommendedName>
            <fullName evidence="3">Phosphopantothenoylcysteine decarboxylase</fullName>
            <shortName evidence="3">PPC decarboxylase</shortName>
            <shortName evidence="3">PPC-DC</shortName>
            <ecNumber evidence="3">4.1.1.36</ecNumber>
        </recommendedName>
        <alternativeName>
            <fullName evidence="3">CoaC</fullName>
        </alternativeName>
    </domain>
    <domain>
        <recommendedName>
            <fullName evidence="3">Phosphopantothenate--cysteine ligase</fullName>
            <ecNumber evidence="3">6.3.2.5</ecNumber>
        </recommendedName>
        <alternativeName>
            <fullName evidence="3">CoaB</fullName>
        </alternativeName>
        <alternativeName>
            <fullName evidence="3">Phosphopantothenoylcysteine synthetase</fullName>
            <shortName evidence="3">PPC synthetase</shortName>
            <shortName evidence="3">PPC-S</shortName>
        </alternativeName>
    </domain>
</protein>
<evidence type="ECO:0000313" key="7">
    <source>
        <dbReference type="EMBL" id="MBS4187276.1"/>
    </source>
</evidence>
<dbReference type="PANTHER" id="PTHR14359:SF6">
    <property type="entry name" value="PHOSPHOPANTOTHENOYLCYSTEINE DECARBOXYLASE"/>
    <property type="match status" value="1"/>
</dbReference>
<comment type="catalytic activity">
    <reaction evidence="3">
        <text>(R)-4'-phosphopantothenate + L-cysteine + CTP = N-[(R)-4-phosphopantothenoyl]-L-cysteine + CMP + diphosphate + H(+)</text>
        <dbReference type="Rhea" id="RHEA:19397"/>
        <dbReference type="ChEBI" id="CHEBI:10986"/>
        <dbReference type="ChEBI" id="CHEBI:15378"/>
        <dbReference type="ChEBI" id="CHEBI:33019"/>
        <dbReference type="ChEBI" id="CHEBI:35235"/>
        <dbReference type="ChEBI" id="CHEBI:37563"/>
        <dbReference type="ChEBI" id="CHEBI:59458"/>
        <dbReference type="ChEBI" id="CHEBI:60377"/>
        <dbReference type="EC" id="6.3.2.5"/>
    </reaction>
</comment>
<dbReference type="GO" id="GO:0046872">
    <property type="term" value="F:metal ion binding"/>
    <property type="evidence" value="ECO:0007669"/>
    <property type="project" value="UniProtKB-KW"/>
</dbReference>
<evidence type="ECO:0000259" key="5">
    <source>
        <dbReference type="Pfam" id="PF02441"/>
    </source>
</evidence>
<dbReference type="GO" id="GO:0071513">
    <property type="term" value="C:phosphopantothenoylcysteine decarboxylase complex"/>
    <property type="evidence" value="ECO:0007669"/>
    <property type="project" value="TreeGrafter"/>
</dbReference>
<dbReference type="AlphaFoldDB" id="A0A942T959"/>
<dbReference type="SUPFAM" id="SSF52507">
    <property type="entry name" value="Homo-oligomeric flavin-containing Cys decarboxylases, HFCD"/>
    <property type="match status" value="1"/>
</dbReference>
<keyword evidence="3" id="KW-0511">Multifunctional enzyme</keyword>
<evidence type="ECO:0000256" key="4">
    <source>
        <dbReference type="SAM" id="MobiDB-lite"/>
    </source>
</evidence>
<keyword evidence="3" id="KW-0479">Metal-binding</keyword>
<proteinExistence type="inferred from homology"/>
<dbReference type="Pfam" id="PF04127">
    <property type="entry name" value="DFP"/>
    <property type="match status" value="1"/>
</dbReference>
<dbReference type="Gene3D" id="3.40.50.10300">
    <property type="entry name" value="CoaB-like"/>
    <property type="match status" value="1"/>
</dbReference>
<comment type="pathway">
    <text evidence="3">Cofactor biosynthesis; coenzyme A biosynthesis; CoA from (R)-pantothenate: step 3/5.</text>
</comment>
<dbReference type="GO" id="GO:0010181">
    <property type="term" value="F:FMN binding"/>
    <property type="evidence" value="ECO:0007669"/>
    <property type="project" value="UniProtKB-UniRule"/>
</dbReference>
<feature type="compositionally biased region" description="Basic and acidic residues" evidence="4">
    <location>
        <begin position="51"/>
        <end position="62"/>
    </location>
</feature>
<comment type="cofactor">
    <cofactor evidence="3">
        <name>Mg(2+)</name>
        <dbReference type="ChEBI" id="CHEBI:18420"/>
    </cofactor>
</comment>
<dbReference type="InterPro" id="IPR007085">
    <property type="entry name" value="DNA/pantothenate-metab_flavo_C"/>
</dbReference>
<dbReference type="EC" id="4.1.1.36" evidence="3"/>
<comment type="similarity">
    <text evidence="3">In the C-terminal section; belongs to the PPC synthetase family.</text>
</comment>
<gene>
    <name evidence="3" type="primary">coaBC</name>
    <name evidence="7" type="ORF">KHB02_38560</name>
</gene>
<dbReference type="GO" id="GO:0004633">
    <property type="term" value="F:phosphopantothenoylcysteine decarboxylase activity"/>
    <property type="evidence" value="ECO:0007669"/>
    <property type="project" value="UniProtKB-UniRule"/>
</dbReference>
<keyword evidence="3" id="KW-0285">Flavoprotein</keyword>
<accession>A0A942T959</accession>
<comment type="caution">
    <text evidence="3">Lacks conserved residue(s) required for the propagation of feature annotation.</text>
</comment>
<comment type="caution">
    <text evidence="7">The sequence shown here is derived from an EMBL/GenBank/DDBJ whole genome shotgun (WGS) entry which is preliminary data.</text>
</comment>
<feature type="binding site" evidence="3">
    <location>
        <position position="536"/>
    </location>
    <ligand>
        <name>CTP</name>
        <dbReference type="ChEBI" id="CHEBI:37563"/>
    </ligand>
</feature>
<feature type="region of interest" description="Disordered" evidence="4">
    <location>
        <begin position="77"/>
        <end position="100"/>
    </location>
</feature>
<comment type="cofactor">
    <cofactor evidence="3">
        <name>FMN</name>
        <dbReference type="ChEBI" id="CHEBI:58210"/>
    </cofactor>
    <text evidence="3">Binds 1 FMN per subunit.</text>
</comment>
<comment type="similarity">
    <text evidence="3">In the N-terminal section; belongs to the HFCD (homo-oligomeric flavin containing Cys decarboxylase) superfamily.</text>
</comment>
<comment type="pathway">
    <text evidence="3">Cofactor biosynthesis; coenzyme A biosynthesis; CoA from (R)-pantothenate: step 2/5.</text>
</comment>
<evidence type="ECO:0000256" key="3">
    <source>
        <dbReference type="HAMAP-Rule" id="MF_02225"/>
    </source>
</evidence>
<dbReference type="InterPro" id="IPR035929">
    <property type="entry name" value="CoaB-like_sf"/>
</dbReference>
<dbReference type="HAMAP" id="MF_02225">
    <property type="entry name" value="CoaBC"/>
    <property type="match status" value="1"/>
</dbReference>
<dbReference type="PANTHER" id="PTHR14359">
    <property type="entry name" value="HOMO-OLIGOMERIC FLAVIN CONTAINING CYS DECARBOXYLASE FAMILY"/>
    <property type="match status" value="1"/>
</dbReference>
<keyword evidence="1 3" id="KW-0210">Decarboxylase</keyword>
<dbReference type="GO" id="GO:0004632">
    <property type="term" value="F:phosphopantothenate--cysteine ligase activity"/>
    <property type="evidence" value="ECO:0007669"/>
    <property type="project" value="UniProtKB-UniRule"/>
</dbReference>